<dbReference type="OrthoDB" id="9798761at2"/>
<sequence length="624" mass="73865">MAELLYSLQKVFTTYPKGKIYNIPEYQRGYKWSEQQVNQLLDDIYKFSLTRDNDHFYCLQNITLFQNLKNESYLNVVDGQQRLTTVTLLLSYLKANNIVEGMINYAVREPSNDFIQKVIANESNIIKTILEAEDFKTFIISQVDYDVDYQDIYHMFIALKTIDSWFSNPNRTLDIDNYKDIVLNHVKLIVNKVEQVSEQELFMNLNAGKVHLDGSDLVRAILITRVAKQELEDFDAENVEDILKLNQRRTRIGWELDEMNSWWSREDVKLYFQNFTKIKTGTKETIKFNQEEHPINLLYKIWVEIKGESDITLHSFEKEEALVMYQSLLKLNRVLQDWFEDRKIYHFLGFLFAHSKIKIKEVYDKWISKNKTRSQFINEWCLEQLKNAVFGKENPEKEESGYDYWMSKIKDYNSENATNWYDTGIIQQILIVLDIMEHSKTKEKGNPLPFLKPRYFKNYKEDKEHIFSGTPRELNEIKALPNPIEKLNEYIDSLNIDYDLLKHIPYFEYDQKQWDAITEEEQSQALNEFKSTIHKKRPVNSLGNLVLLHLTINRGFGNSQYALKRTNVITNTINGLYVRQHTLNTFIKSTSSNDLNNWTLKDIEENAVGIHTTLEEFFKPISNE</sequence>
<accession>A0A2S7WV44</accession>
<evidence type="ECO:0000313" key="2">
    <source>
        <dbReference type="EMBL" id="PQJ81484.1"/>
    </source>
</evidence>
<dbReference type="RefSeq" id="WP_105020059.1">
    <property type="nucleotide sequence ID" value="NZ_MSCM01000001.1"/>
</dbReference>
<evidence type="ECO:0000259" key="1">
    <source>
        <dbReference type="Pfam" id="PF03235"/>
    </source>
</evidence>
<gene>
    <name evidence="2" type="ORF">BTO16_02350</name>
</gene>
<dbReference type="AlphaFoldDB" id="A0A2S7WV44"/>
<keyword evidence="3" id="KW-1185">Reference proteome</keyword>
<proteinExistence type="predicted"/>
<dbReference type="PANTHER" id="PTHR35149">
    <property type="entry name" value="SLL5132 PROTEIN"/>
    <property type="match status" value="1"/>
</dbReference>
<dbReference type="EMBL" id="MSCM01000001">
    <property type="protein sequence ID" value="PQJ81484.1"/>
    <property type="molecule type" value="Genomic_DNA"/>
</dbReference>
<feature type="domain" description="GmrSD restriction endonucleases N-terminal" evidence="1">
    <location>
        <begin position="17"/>
        <end position="222"/>
    </location>
</feature>
<dbReference type="Pfam" id="PF03235">
    <property type="entry name" value="GmrSD_N"/>
    <property type="match status" value="1"/>
</dbReference>
<dbReference type="InterPro" id="IPR004919">
    <property type="entry name" value="GmrSD_N"/>
</dbReference>
<dbReference type="Proteomes" id="UP000239068">
    <property type="component" value="Unassembled WGS sequence"/>
</dbReference>
<evidence type="ECO:0000313" key="3">
    <source>
        <dbReference type="Proteomes" id="UP000239068"/>
    </source>
</evidence>
<reference evidence="2 3" key="1">
    <citation type="submission" date="2016-12" db="EMBL/GenBank/DDBJ databases">
        <title>Trade-off between light-utilization and light-protection in marine flavobacteria.</title>
        <authorList>
            <person name="Kumagai Y."/>
            <person name="Yoshizawa S."/>
            <person name="Kogure K."/>
            <person name="Iwasaki W."/>
        </authorList>
    </citation>
    <scope>NUCLEOTIDE SEQUENCE [LARGE SCALE GENOMIC DNA]</scope>
    <source>
        <strain evidence="2 3">ATCC 43844</strain>
    </source>
</reference>
<protein>
    <recommendedName>
        <fullName evidence="1">GmrSD restriction endonucleases N-terminal domain-containing protein</fullName>
    </recommendedName>
</protein>
<name>A0A2S7WV44_9FLAO</name>
<comment type="caution">
    <text evidence="2">The sequence shown here is derived from an EMBL/GenBank/DDBJ whole genome shotgun (WGS) entry which is preliminary data.</text>
</comment>
<dbReference type="PANTHER" id="PTHR35149:SF1">
    <property type="entry name" value="DUF5655 DOMAIN-CONTAINING PROTEIN"/>
    <property type="match status" value="1"/>
</dbReference>
<organism evidence="2 3">
    <name type="scientific">Polaribacter glomeratus</name>
    <dbReference type="NCBI Taxonomy" id="102"/>
    <lineage>
        <taxon>Bacteria</taxon>
        <taxon>Pseudomonadati</taxon>
        <taxon>Bacteroidota</taxon>
        <taxon>Flavobacteriia</taxon>
        <taxon>Flavobacteriales</taxon>
        <taxon>Flavobacteriaceae</taxon>
    </lineage>
</organism>